<organism evidence="2 3">
    <name type="scientific">Amycolatopsis antarctica</name>
    <dbReference type="NCBI Taxonomy" id="1854586"/>
    <lineage>
        <taxon>Bacteria</taxon>
        <taxon>Bacillati</taxon>
        <taxon>Actinomycetota</taxon>
        <taxon>Actinomycetes</taxon>
        <taxon>Pseudonocardiales</taxon>
        <taxon>Pseudonocardiaceae</taxon>
        <taxon>Amycolatopsis</taxon>
    </lineage>
</organism>
<comment type="caution">
    <text evidence="2">The sequence shown here is derived from an EMBL/GenBank/DDBJ whole genome shotgun (WGS) entry which is preliminary data.</text>
</comment>
<dbReference type="InParanoid" id="A0A263CZB0"/>
<evidence type="ECO:0000313" key="2">
    <source>
        <dbReference type="EMBL" id="OZM70747.1"/>
    </source>
</evidence>
<sequence length="128" mass="14429">MKAVSTPDPGDQPRVELEALQPCYEWRLLQLMAVRKSWTTTTKLIPELRKRGFVFDRSSIYRLVKTDKPPKMSVELILALCEILECRFEDLVVRIEPADQGVSATPSGPRPVLPDGPLLSANFFDAES</sequence>
<dbReference type="EMBL" id="NKYE01000018">
    <property type="protein sequence ID" value="OZM70747.1"/>
    <property type="molecule type" value="Genomic_DNA"/>
</dbReference>
<gene>
    <name evidence="2" type="ORF">CFN78_24090</name>
</gene>
<dbReference type="AlphaFoldDB" id="A0A263CZB0"/>
<dbReference type="OrthoDB" id="3626437at2"/>
<dbReference type="InterPro" id="IPR001387">
    <property type="entry name" value="Cro/C1-type_HTH"/>
</dbReference>
<accession>A0A263CZB0</accession>
<dbReference type="Pfam" id="PF13443">
    <property type="entry name" value="HTH_26"/>
    <property type="match status" value="1"/>
</dbReference>
<feature type="domain" description="HTH cro/C1-type" evidence="1">
    <location>
        <begin position="31"/>
        <end position="95"/>
    </location>
</feature>
<dbReference type="RefSeq" id="WP_094865216.1">
    <property type="nucleotide sequence ID" value="NZ_NKYE01000018.1"/>
</dbReference>
<dbReference type="Proteomes" id="UP000242444">
    <property type="component" value="Unassembled WGS sequence"/>
</dbReference>
<proteinExistence type="predicted"/>
<evidence type="ECO:0000313" key="3">
    <source>
        <dbReference type="Proteomes" id="UP000242444"/>
    </source>
</evidence>
<name>A0A263CZB0_9PSEU</name>
<keyword evidence="3" id="KW-1185">Reference proteome</keyword>
<reference evidence="2 3" key="1">
    <citation type="submission" date="2017-07" db="EMBL/GenBank/DDBJ databases">
        <title>Amycolatopsis antarcticus sp. nov., isolated from the surface of an Antarcticus brown macroalga.</title>
        <authorList>
            <person name="Wang J."/>
            <person name="Leiva S."/>
            <person name="Huang J."/>
            <person name="Huang Y."/>
        </authorList>
    </citation>
    <scope>NUCLEOTIDE SEQUENCE [LARGE SCALE GENOMIC DNA]</scope>
    <source>
        <strain evidence="2 3">AU-G6</strain>
    </source>
</reference>
<protein>
    <submittedName>
        <fullName evidence="2">Cro/Cl family transcriptional regulator</fullName>
    </submittedName>
</protein>
<evidence type="ECO:0000259" key="1">
    <source>
        <dbReference type="Pfam" id="PF13443"/>
    </source>
</evidence>